<accession>A0A1C3NYK6</accession>
<keyword evidence="2" id="KW-1185">Reference proteome</keyword>
<reference evidence="2" key="1">
    <citation type="submission" date="2016-02" db="EMBL/GenBank/DDBJ databases">
        <authorList>
            <person name="Wibberg D."/>
        </authorList>
    </citation>
    <scope>NUCLEOTIDE SEQUENCE [LARGE SCALE GENOMIC DNA]</scope>
</reference>
<gene>
    <name evidence="1" type="ORF">FDG2_2876</name>
</gene>
<name>A0A1C3NYK6_9ACTN</name>
<organism evidence="1 2">
    <name type="scientific">Candidatus Protofrankia californiensis</name>
    <dbReference type="NCBI Taxonomy" id="1839754"/>
    <lineage>
        <taxon>Bacteria</taxon>
        <taxon>Bacillati</taxon>
        <taxon>Actinomycetota</taxon>
        <taxon>Actinomycetes</taxon>
        <taxon>Frankiales</taxon>
        <taxon>Frankiaceae</taxon>
        <taxon>Protofrankia</taxon>
    </lineage>
</organism>
<proteinExistence type="predicted"/>
<dbReference type="AlphaFoldDB" id="A0A1C3NYK6"/>
<protein>
    <submittedName>
        <fullName evidence="1">Putative secreted protein</fullName>
    </submittedName>
</protein>
<dbReference type="Proteomes" id="UP000199013">
    <property type="component" value="Unassembled WGS sequence"/>
</dbReference>
<dbReference type="EMBL" id="FLUV01001209">
    <property type="protein sequence ID" value="SBW22615.1"/>
    <property type="molecule type" value="Genomic_DNA"/>
</dbReference>
<evidence type="ECO:0000313" key="1">
    <source>
        <dbReference type="EMBL" id="SBW22615.1"/>
    </source>
</evidence>
<evidence type="ECO:0000313" key="2">
    <source>
        <dbReference type="Proteomes" id="UP000199013"/>
    </source>
</evidence>
<sequence>MLAKRHRAVRPGGSTALALLPAKPASGAAESAALHAARAAIAS</sequence>